<accession>A0ACA9QA85</accession>
<protein>
    <submittedName>
        <fullName evidence="1">27976_t:CDS:1</fullName>
    </submittedName>
</protein>
<reference evidence="1" key="1">
    <citation type="submission" date="2021-06" db="EMBL/GenBank/DDBJ databases">
        <authorList>
            <person name="Kallberg Y."/>
            <person name="Tangrot J."/>
            <person name="Rosling A."/>
        </authorList>
    </citation>
    <scope>NUCLEOTIDE SEQUENCE</scope>
    <source>
        <strain evidence="1">MA461A</strain>
    </source>
</reference>
<organism evidence="1 2">
    <name type="scientific">Racocetra persica</name>
    <dbReference type="NCBI Taxonomy" id="160502"/>
    <lineage>
        <taxon>Eukaryota</taxon>
        <taxon>Fungi</taxon>
        <taxon>Fungi incertae sedis</taxon>
        <taxon>Mucoromycota</taxon>
        <taxon>Glomeromycotina</taxon>
        <taxon>Glomeromycetes</taxon>
        <taxon>Diversisporales</taxon>
        <taxon>Gigasporaceae</taxon>
        <taxon>Racocetra</taxon>
    </lineage>
</organism>
<dbReference type="EMBL" id="CAJVQC010029449">
    <property type="protein sequence ID" value="CAG8742669.1"/>
    <property type="molecule type" value="Genomic_DNA"/>
</dbReference>
<sequence>YNTQKFNWITNNIQFENQNQIELFTIHIYDNAIATLDEIVNLNCLPTSYYTAHLPLPDNCDYCTISIRYLTIKIYICRHSYHDKYYNDIDKVCKHCFEQYKKEITKQAKAFKKGLEKIEDEKNILDNENTNENDDNNLEEKENNNETEENIDNKLQIAVNTIDQWITIK</sequence>
<keyword evidence="2" id="KW-1185">Reference proteome</keyword>
<dbReference type="Proteomes" id="UP000789920">
    <property type="component" value="Unassembled WGS sequence"/>
</dbReference>
<feature type="non-terminal residue" evidence="1">
    <location>
        <position position="1"/>
    </location>
</feature>
<name>A0ACA9QA85_9GLOM</name>
<gene>
    <name evidence="1" type="ORF">RPERSI_LOCUS13314</name>
</gene>
<proteinExistence type="predicted"/>
<evidence type="ECO:0000313" key="2">
    <source>
        <dbReference type="Proteomes" id="UP000789920"/>
    </source>
</evidence>
<evidence type="ECO:0000313" key="1">
    <source>
        <dbReference type="EMBL" id="CAG8742669.1"/>
    </source>
</evidence>
<comment type="caution">
    <text evidence="1">The sequence shown here is derived from an EMBL/GenBank/DDBJ whole genome shotgun (WGS) entry which is preliminary data.</text>
</comment>